<proteinExistence type="predicted"/>
<reference evidence="2 3" key="1">
    <citation type="submission" date="2019-01" db="EMBL/GenBank/DDBJ databases">
        <title>Intercellular communication is required for trap formation in the nematode-trapping fungus Duddingtonia flagrans.</title>
        <authorList>
            <person name="Youssar L."/>
            <person name="Wernet V."/>
            <person name="Hensel N."/>
            <person name="Hildebrandt H.-G."/>
            <person name="Fischer R."/>
        </authorList>
    </citation>
    <scope>NUCLEOTIDE SEQUENCE [LARGE SCALE GENOMIC DNA]</scope>
    <source>
        <strain evidence="2 3">CBS H-5679</strain>
    </source>
</reference>
<comment type="caution">
    <text evidence="2">The sequence shown here is derived from an EMBL/GenBank/DDBJ whole genome shotgun (WGS) entry which is preliminary data.</text>
</comment>
<accession>A0A437AGS0</accession>
<dbReference type="EMBL" id="SAEB01000001">
    <property type="protein sequence ID" value="RVD90355.1"/>
    <property type="molecule type" value="Genomic_DNA"/>
</dbReference>
<name>A0A437AGS0_ARTFL</name>
<dbReference type="VEuPathDB" id="FungiDB:DFL_001325"/>
<dbReference type="AlphaFoldDB" id="A0A437AGS0"/>
<evidence type="ECO:0000313" key="2">
    <source>
        <dbReference type="EMBL" id="RVD90355.1"/>
    </source>
</evidence>
<gene>
    <name evidence="2" type="ORF">DFL_001325</name>
</gene>
<feature type="compositionally biased region" description="Low complexity" evidence="1">
    <location>
        <begin position="7"/>
        <end position="25"/>
    </location>
</feature>
<feature type="region of interest" description="Disordered" evidence="1">
    <location>
        <begin position="1"/>
        <end position="37"/>
    </location>
</feature>
<evidence type="ECO:0000256" key="1">
    <source>
        <dbReference type="SAM" id="MobiDB-lite"/>
    </source>
</evidence>
<dbReference type="Proteomes" id="UP000283090">
    <property type="component" value="Unassembled WGS sequence"/>
</dbReference>
<organism evidence="2 3">
    <name type="scientific">Arthrobotrys flagrans</name>
    <name type="common">Nematode-trapping fungus</name>
    <name type="synonym">Trichothecium flagrans</name>
    <dbReference type="NCBI Taxonomy" id="97331"/>
    <lineage>
        <taxon>Eukaryota</taxon>
        <taxon>Fungi</taxon>
        <taxon>Dikarya</taxon>
        <taxon>Ascomycota</taxon>
        <taxon>Pezizomycotina</taxon>
        <taxon>Orbiliomycetes</taxon>
        <taxon>Orbiliales</taxon>
        <taxon>Orbiliaceae</taxon>
        <taxon>Arthrobotrys</taxon>
    </lineage>
</organism>
<sequence>MRADTTIQQGSQDSSLDSISDSSQLFPRDQSPSSTGSTWPNIEFLKRVAERDLAEYLLLRQINANDYIYFVEYCIEEAIWWLESRLVFEKYITVPADAFKKLFDDPDEALPGYGFLTEERNNNIVSRGFFDILRNYEKHASGTVPPLLGFLCSQAIDTNVQYSSIPTSQTRAKKLKKFLHFS</sequence>
<dbReference type="GeneID" id="93583636"/>
<dbReference type="RefSeq" id="XP_067495899.1">
    <property type="nucleotide sequence ID" value="XM_067629927.1"/>
</dbReference>
<protein>
    <submittedName>
        <fullName evidence="2">Uncharacterized protein</fullName>
    </submittedName>
</protein>
<keyword evidence="3" id="KW-1185">Reference proteome</keyword>
<dbReference type="OrthoDB" id="5410825at2759"/>
<evidence type="ECO:0000313" key="3">
    <source>
        <dbReference type="Proteomes" id="UP000283090"/>
    </source>
</evidence>